<organism evidence="1 2">
    <name type="scientific">Streblomastix strix</name>
    <dbReference type="NCBI Taxonomy" id="222440"/>
    <lineage>
        <taxon>Eukaryota</taxon>
        <taxon>Metamonada</taxon>
        <taxon>Preaxostyla</taxon>
        <taxon>Oxymonadida</taxon>
        <taxon>Streblomastigidae</taxon>
        <taxon>Streblomastix</taxon>
    </lineage>
</organism>
<accession>A0A5J4U8S0</accession>
<evidence type="ECO:0000313" key="1">
    <source>
        <dbReference type="EMBL" id="KAA6366095.1"/>
    </source>
</evidence>
<sequence length="107" mass="12508">MTAGGSELETNQDIWNILFNFSDFISDLREGRSQKKLNPDVPIFPSQPKLILQINDQIEEEGGQEEIDSNLFNRSMGKVRRESQSAKDTIINYYQDMQNRPIWMRQI</sequence>
<gene>
    <name evidence="1" type="ORF">EZS28_038378</name>
</gene>
<protein>
    <submittedName>
        <fullName evidence="1">Uncharacterized protein</fullName>
    </submittedName>
</protein>
<dbReference type="Proteomes" id="UP000324800">
    <property type="component" value="Unassembled WGS sequence"/>
</dbReference>
<dbReference type="AlphaFoldDB" id="A0A5J4U8S0"/>
<proteinExistence type="predicted"/>
<comment type="caution">
    <text evidence="1">The sequence shown here is derived from an EMBL/GenBank/DDBJ whole genome shotgun (WGS) entry which is preliminary data.</text>
</comment>
<evidence type="ECO:0000313" key="2">
    <source>
        <dbReference type="Proteomes" id="UP000324800"/>
    </source>
</evidence>
<reference evidence="1 2" key="1">
    <citation type="submission" date="2019-03" db="EMBL/GenBank/DDBJ databases">
        <title>Single cell metagenomics reveals metabolic interactions within the superorganism composed of flagellate Streblomastix strix and complex community of Bacteroidetes bacteria on its surface.</title>
        <authorList>
            <person name="Treitli S.C."/>
            <person name="Kolisko M."/>
            <person name="Husnik F."/>
            <person name="Keeling P."/>
            <person name="Hampl V."/>
        </authorList>
    </citation>
    <scope>NUCLEOTIDE SEQUENCE [LARGE SCALE GENOMIC DNA]</scope>
    <source>
        <strain evidence="1">ST1C</strain>
    </source>
</reference>
<dbReference type="EMBL" id="SNRW01019740">
    <property type="protein sequence ID" value="KAA6366095.1"/>
    <property type="molecule type" value="Genomic_DNA"/>
</dbReference>
<name>A0A5J4U8S0_9EUKA</name>